<protein>
    <submittedName>
        <fullName evidence="11">Por secretion system C-terminal sorting domain-containing protein</fullName>
    </submittedName>
</protein>
<dbReference type="Pfam" id="PF18962">
    <property type="entry name" value="Por_Secre_tail"/>
    <property type="match status" value="1"/>
</dbReference>
<dbReference type="Gene3D" id="2.60.120.260">
    <property type="entry name" value="Galactose-binding domain-like"/>
    <property type="match status" value="1"/>
</dbReference>
<dbReference type="STRING" id="927664.SAMN05421780_107131"/>
<keyword evidence="9" id="KW-0472">Membrane</keyword>
<reference evidence="11 12" key="1">
    <citation type="submission" date="2016-10" db="EMBL/GenBank/DDBJ databases">
        <authorList>
            <person name="de Groot N.N."/>
        </authorList>
    </citation>
    <scope>NUCLEOTIDE SEQUENCE [LARGE SCALE GENOMIC DNA]</scope>
    <source>
        <strain evidence="11 12">DSM 6793</strain>
    </source>
</reference>
<dbReference type="GO" id="GO:0046872">
    <property type="term" value="F:metal ion binding"/>
    <property type="evidence" value="ECO:0007669"/>
    <property type="project" value="UniProtKB-KW"/>
</dbReference>
<dbReference type="InterPro" id="IPR013783">
    <property type="entry name" value="Ig-like_fold"/>
</dbReference>
<dbReference type="Gene3D" id="3.40.390.10">
    <property type="entry name" value="Collagenase (Catalytic Domain)"/>
    <property type="match status" value="1"/>
</dbReference>
<dbReference type="PANTHER" id="PTHR47466:SF1">
    <property type="entry name" value="METALLOPROTEASE MEP1 (AFU_ORTHOLOGUE AFUA_1G07730)-RELATED"/>
    <property type="match status" value="1"/>
</dbReference>
<evidence type="ECO:0000256" key="3">
    <source>
        <dbReference type="ARBA" id="ARBA00022723"/>
    </source>
</evidence>
<dbReference type="Gene3D" id="2.60.40.10">
    <property type="entry name" value="Immunoglobulins"/>
    <property type="match status" value="1"/>
</dbReference>
<dbReference type="PANTHER" id="PTHR47466">
    <property type="match status" value="1"/>
</dbReference>
<dbReference type="OrthoDB" id="6278496at2"/>
<evidence type="ECO:0000256" key="7">
    <source>
        <dbReference type="ARBA" id="ARBA00023049"/>
    </source>
</evidence>
<evidence type="ECO:0000256" key="6">
    <source>
        <dbReference type="ARBA" id="ARBA00022833"/>
    </source>
</evidence>
<dbReference type="CDD" id="cd00146">
    <property type="entry name" value="PKD"/>
    <property type="match status" value="1"/>
</dbReference>
<dbReference type="InterPro" id="IPR035986">
    <property type="entry name" value="PKD_dom_sf"/>
</dbReference>
<evidence type="ECO:0000259" key="10">
    <source>
        <dbReference type="PROSITE" id="PS50093"/>
    </source>
</evidence>
<keyword evidence="2" id="KW-0645">Protease</keyword>
<feature type="domain" description="PKD" evidence="10">
    <location>
        <begin position="394"/>
        <end position="453"/>
    </location>
</feature>
<keyword evidence="9" id="KW-1133">Transmembrane helix</keyword>
<comment type="similarity">
    <text evidence="1">Belongs to the peptidase M43B family.</text>
</comment>
<name>A0A1I1KP07_9BACT</name>
<dbReference type="NCBIfam" id="NF038128">
    <property type="entry name" value="choice_anch_J"/>
    <property type="match status" value="1"/>
</dbReference>
<evidence type="ECO:0000313" key="11">
    <source>
        <dbReference type="EMBL" id="SFC62012.1"/>
    </source>
</evidence>
<dbReference type="InterPro" id="IPR024079">
    <property type="entry name" value="MetalloPept_cat_dom_sf"/>
</dbReference>
<proteinExistence type="inferred from homology"/>
<dbReference type="GO" id="GO:0006508">
    <property type="term" value="P:proteolysis"/>
    <property type="evidence" value="ECO:0007669"/>
    <property type="project" value="UniProtKB-KW"/>
</dbReference>
<dbReference type="Proteomes" id="UP000199514">
    <property type="component" value="Unassembled WGS sequence"/>
</dbReference>
<dbReference type="SMART" id="SM00089">
    <property type="entry name" value="PKD"/>
    <property type="match status" value="1"/>
</dbReference>
<evidence type="ECO:0000256" key="4">
    <source>
        <dbReference type="ARBA" id="ARBA00022729"/>
    </source>
</evidence>
<keyword evidence="5" id="KW-0378">Hydrolase</keyword>
<feature type="transmembrane region" description="Helical" evidence="9">
    <location>
        <begin position="6"/>
        <end position="23"/>
    </location>
</feature>
<dbReference type="SUPFAM" id="SSF55486">
    <property type="entry name" value="Metalloproteases ('zincins'), catalytic domain"/>
    <property type="match status" value="1"/>
</dbReference>
<evidence type="ECO:0000256" key="1">
    <source>
        <dbReference type="ARBA" id="ARBA00008721"/>
    </source>
</evidence>
<accession>A0A1I1KP07</accession>
<keyword evidence="12" id="KW-1185">Reference proteome</keyword>
<keyword evidence="6" id="KW-0862">Zinc</keyword>
<dbReference type="AlphaFoldDB" id="A0A1I1KP07"/>
<keyword evidence="7" id="KW-0482">Metalloprotease</keyword>
<evidence type="ECO:0000256" key="9">
    <source>
        <dbReference type="SAM" id="Phobius"/>
    </source>
</evidence>
<dbReference type="InterPro" id="IPR000601">
    <property type="entry name" value="PKD_dom"/>
</dbReference>
<dbReference type="Pfam" id="PF18911">
    <property type="entry name" value="PKD_4"/>
    <property type="match status" value="1"/>
</dbReference>
<evidence type="ECO:0000256" key="2">
    <source>
        <dbReference type="ARBA" id="ARBA00022670"/>
    </source>
</evidence>
<dbReference type="EMBL" id="FOLE01000007">
    <property type="protein sequence ID" value="SFC62012.1"/>
    <property type="molecule type" value="Genomic_DNA"/>
</dbReference>
<keyword evidence="4" id="KW-0732">Signal</keyword>
<dbReference type="NCBIfam" id="TIGR04183">
    <property type="entry name" value="Por_Secre_tail"/>
    <property type="match status" value="1"/>
</dbReference>
<dbReference type="SUPFAM" id="SSF49299">
    <property type="entry name" value="PKD domain"/>
    <property type="match status" value="1"/>
</dbReference>
<organism evidence="11 12">
    <name type="scientific">Flexibacter flexilis DSM 6793</name>
    <dbReference type="NCBI Taxonomy" id="927664"/>
    <lineage>
        <taxon>Bacteria</taxon>
        <taxon>Pseudomonadati</taxon>
        <taxon>Bacteroidota</taxon>
        <taxon>Cytophagia</taxon>
        <taxon>Cytophagales</taxon>
        <taxon>Flexibacteraceae</taxon>
        <taxon>Flexibacter</taxon>
    </lineage>
</organism>
<keyword evidence="3" id="KW-0479">Metal-binding</keyword>
<dbReference type="InterPro" id="IPR022409">
    <property type="entry name" value="PKD/Chitinase_dom"/>
</dbReference>
<dbReference type="InterPro" id="IPR026444">
    <property type="entry name" value="Secre_tail"/>
</dbReference>
<gene>
    <name evidence="11" type="ORF">SAMN05421780_107131</name>
</gene>
<sequence>MQIFFVPYFYIELCISFLIQTLIYMRFSLLLIKTITLTLLSVTAFAQQEAAPKPCGTSHVMNKLFEQYPERKAAWLAQRNAPFAVNDTASIYDSVLIIPVVVHVIHNYGPENVSDAQIFDMMRIINEDFAKINSDTNAVDPVFQPIVGKTKVAFRLAQIDPDGNCTRGITRHVSALTASADDNVKDIVSWNTSQYFNIWVVRTISFNAGAYAYYPGTVDPQYEGVVCLASQFGSMGASSPNNFSARTMTHEIGHYFNLAHTWGDTNEPGAQDNCLWDDDVEDTPNTVGVADQGCNKNMMSCGVKSNVENYMDYSSCARMFTNGQVTRMRTALHSSIGSRNTLWTLENRLATGTNNGYVASICAPVADFDAATRVICSGKTSEFTPLIGNVASLDSVHYLWTFEGGMPNTSTEANPVITYNSAGIFSVKLMAYTSGGADSITKENFVTVNSGTAAYSAALGISESFEESSFPLFANNLDKTWSIVNGPSVTSPTWQRNVAASTTGSASIVIANALLPDNALNSIITPTFHISSVGSPVGLRFKMAFAKTASNNKDQLKVYVSKDCGKTWQGVIYSKLASATGTPLSTVGNTNYYEGTSFVPTASQWRTETVNINNYVQYENVRFKFEMKSAGGGNLYIDDVEIVTVPSVGTAELIKQYEISIAPNPTNHNSQLSYVLGKQENIRLQLTDLLGREIWQQVQPNAAGQQQIDLPMQQLSAGMYLLHLQIGNQSLSQKIIKN</sequence>
<dbReference type="GO" id="GO:0008237">
    <property type="term" value="F:metallopeptidase activity"/>
    <property type="evidence" value="ECO:0007669"/>
    <property type="project" value="UniProtKB-KW"/>
</dbReference>
<evidence type="ECO:0000256" key="8">
    <source>
        <dbReference type="ARBA" id="ARBA00023157"/>
    </source>
</evidence>
<dbReference type="InterPro" id="IPR008754">
    <property type="entry name" value="Peptidase_M43"/>
</dbReference>
<evidence type="ECO:0000256" key="5">
    <source>
        <dbReference type="ARBA" id="ARBA00022801"/>
    </source>
</evidence>
<evidence type="ECO:0000313" key="12">
    <source>
        <dbReference type="Proteomes" id="UP000199514"/>
    </source>
</evidence>
<dbReference type="Pfam" id="PF05572">
    <property type="entry name" value="Peptidase_M43"/>
    <property type="match status" value="1"/>
</dbReference>
<keyword evidence="8" id="KW-1015">Disulfide bond</keyword>
<keyword evidence="9" id="KW-0812">Transmembrane</keyword>
<dbReference type="PROSITE" id="PS50093">
    <property type="entry name" value="PKD"/>
    <property type="match status" value="1"/>
</dbReference>